<dbReference type="EMBL" id="JAAXLS010000002">
    <property type="protein sequence ID" value="NKQ52136.1"/>
    <property type="molecule type" value="Genomic_DNA"/>
</dbReference>
<dbReference type="Pfam" id="PF19803">
    <property type="entry name" value="DUF6286"/>
    <property type="match status" value="1"/>
</dbReference>
<keyword evidence="4" id="KW-1185">Reference proteome</keyword>
<protein>
    <recommendedName>
        <fullName evidence="2">DUF6286 domain-containing protein</fullName>
    </recommendedName>
</protein>
<evidence type="ECO:0000313" key="3">
    <source>
        <dbReference type="EMBL" id="NKQ52136.1"/>
    </source>
</evidence>
<sequence length="174" mass="18538">MIRRSRRSLPATIVALAGLAVCALVATSAIQLLINERPVLDYRRIAEYVHGLDWTALPVVIAGSALAFFGLVLFLAAVLPGRALVLPLQEGGGASIAGASRRGIRAALQASAVAVDGVAAVRLKYRRRKVKAKITPTRTAPDDLGARVDEAVIAQLDRIGPQRRPRVHTKIGRV</sequence>
<feature type="transmembrane region" description="Helical" evidence="1">
    <location>
        <begin position="12"/>
        <end position="34"/>
    </location>
</feature>
<name>A0ABX1IYA7_9PSEU</name>
<keyword evidence="1" id="KW-0472">Membrane</keyword>
<keyword evidence="1" id="KW-1133">Transmembrane helix</keyword>
<dbReference type="InterPro" id="IPR046253">
    <property type="entry name" value="DUF6286"/>
</dbReference>
<gene>
    <name evidence="3" type="ORF">HFP15_04490</name>
</gene>
<feature type="domain" description="DUF6286" evidence="2">
    <location>
        <begin position="70"/>
        <end position="170"/>
    </location>
</feature>
<evidence type="ECO:0000259" key="2">
    <source>
        <dbReference type="Pfam" id="PF19803"/>
    </source>
</evidence>
<dbReference type="Proteomes" id="UP000715441">
    <property type="component" value="Unassembled WGS sequence"/>
</dbReference>
<accession>A0ABX1IYA7</accession>
<reference evidence="3 4" key="1">
    <citation type="submission" date="2020-04" db="EMBL/GenBank/DDBJ databases">
        <title>Novel species.</title>
        <authorList>
            <person name="Teo W.F.A."/>
            <person name="Lipun K."/>
            <person name="Srisuk N."/>
            <person name="Duangmal K."/>
        </authorList>
    </citation>
    <scope>NUCLEOTIDE SEQUENCE [LARGE SCALE GENOMIC DNA]</scope>
    <source>
        <strain evidence="3 4">K13G38</strain>
    </source>
</reference>
<evidence type="ECO:0000313" key="4">
    <source>
        <dbReference type="Proteomes" id="UP000715441"/>
    </source>
</evidence>
<keyword evidence="1" id="KW-0812">Transmembrane</keyword>
<feature type="transmembrane region" description="Helical" evidence="1">
    <location>
        <begin position="54"/>
        <end position="79"/>
    </location>
</feature>
<organism evidence="3 4">
    <name type="scientific">Amycolatopsis acididurans</name>
    <dbReference type="NCBI Taxonomy" id="2724524"/>
    <lineage>
        <taxon>Bacteria</taxon>
        <taxon>Bacillati</taxon>
        <taxon>Actinomycetota</taxon>
        <taxon>Actinomycetes</taxon>
        <taxon>Pseudonocardiales</taxon>
        <taxon>Pseudonocardiaceae</taxon>
        <taxon>Amycolatopsis</taxon>
    </lineage>
</organism>
<dbReference type="RefSeq" id="WP_168511727.1">
    <property type="nucleotide sequence ID" value="NZ_JAAXLS010000002.1"/>
</dbReference>
<comment type="caution">
    <text evidence="3">The sequence shown here is derived from an EMBL/GenBank/DDBJ whole genome shotgun (WGS) entry which is preliminary data.</text>
</comment>
<proteinExistence type="predicted"/>
<evidence type="ECO:0000256" key="1">
    <source>
        <dbReference type="SAM" id="Phobius"/>
    </source>
</evidence>